<dbReference type="GO" id="GO:0012505">
    <property type="term" value="C:endomembrane system"/>
    <property type="evidence" value="ECO:0007669"/>
    <property type="project" value="TreeGrafter"/>
</dbReference>
<sequence length="446" mass="49179">MRSNPHMPTKQLKQILALVVFQLMVCAFNPASAMDGRDIVPSGSAGRHGSRGRHGRMGSSYGGNTRDAIGHGDMGGSSGVSGMNERYDMGTSQHGASSSRHDTPPPPPMDLAKFTGILKVMEEQCDDSINQCERKVNALQSLAKDFKLIFKASQDTIAGQSESEIQDGMIRIVGMLRDGSTVNSEDQDSFMAAASEWMDAIVGETERPMDLADLMPTSRNIIARQSKFEIQEDVVIIIGMLDEAIDEIVEWTKTVQDPVMAVARKRMDLTVRILDGRMDLATFAGILEELGHLCSSWGRHFDILGGADDLQDDLERMETVCWDIIQAKSESGIQKDMTAVFKLLHPMMKRIDKLPPSRIFKLRNSLSNFVCRLEGRELDDGPQVLKADSRTSPCPICYEPLEPAMKAGIQVLLCGHLFHKNCVGQWLDISKTCPTCRAEIPYAATS</sequence>
<accession>A0A507D2T9</accession>
<reference evidence="8 9" key="1">
    <citation type="journal article" date="2019" name="Sci. Rep.">
        <title>Comparative genomics of chytrid fungi reveal insights into the obligate biotrophic and pathogenic lifestyle of Synchytrium endobioticum.</title>
        <authorList>
            <person name="van de Vossenberg B.T.L.H."/>
            <person name="Warris S."/>
            <person name="Nguyen H.D.T."/>
            <person name="van Gent-Pelzer M.P.E."/>
            <person name="Joly D.L."/>
            <person name="van de Geest H.C."/>
            <person name="Bonants P.J.M."/>
            <person name="Smith D.S."/>
            <person name="Levesque C.A."/>
            <person name="van der Lee T.A.J."/>
        </authorList>
    </citation>
    <scope>NUCLEOTIDE SEQUENCE [LARGE SCALE GENOMIC DNA]</scope>
    <source>
        <strain evidence="8 9">MB42</strain>
    </source>
</reference>
<evidence type="ECO:0000256" key="4">
    <source>
        <dbReference type="PROSITE-ProRule" id="PRU00175"/>
    </source>
</evidence>
<keyword evidence="2 4" id="KW-0863">Zinc-finger</keyword>
<feature type="domain" description="RING-type" evidence="7">
    <location>
        <begin position="394"/>
        <end position="437"/>
    </location>
</feature>
<feature type="signal peptide" evidence="6">
    <location>
        <begin position="1"/>
        <end position="27"/>
    </location>
</feature>
<evidence type="ECO:0000256" key="6">
    <source>
        <dbReference type="SAM" id="SignalP"/>
    </source>
</evidence>
<dbReference type="GO" id="GO:0008270">
    <property type="term" value="F:zinc ion binding"/>
    <property type="evidence" value="ECO:0007669"/>
    <property type="project" value="UniProtKB-KW"/>
</dbReference>
<protein>
    <recommendedName>
        <fullName evidence="7">RING-type domain-containing protein</fullName>
    </recommendedName>
</protein>
<evidence type="ECO:0000313" key="8">
    <source>
        <dbReference type="EMBL" id="TPX45734.1"/>
    </source>
</evidence>
<dbReference type="InterPro" id="IPR013083">
    <property type="entry name" value="Znf_RING/FYVE/PHD"/>
</dbReference>
<dbReference type="AlphaFoldDB" id="A0A507D2T9"/>
<dbReference type="Pfam" id="PF13639">
    <property type="entry name" value="zf-RING_2"/>
    <property type="match status" value="1"/>
</dbReference>
<evidence type="ECO:0000256" key="3">
    <source>
        <dbReference type="ARBA" id="ARBA00022833"/>
    </source>
</evidence>
<dbReference type="Proteomes" id="UP000317494">
    <property type="component" value="Unassembled WGS sequence"/>
</dbReference>
<evidence type="ECO:0000256" key="1">
    <source>
        <dbReference type="ARBA" id="ARBA00022723"/>
    </source>
</evidence>
<evidence type="ECO:0000259" key="7">
    <source>
        <dbReference type="PROSITE" id="PS50089"/>
    </source>
</evidence>
<dbReference type="InterPro" id="IPR001841">
    <property type="entry name" value="Znf_RING"/>
</dbReference>
<name>A0A507D2T9_9FUNG</name>
<keyword evidence="9" id="KW-1185">Reference proteome</keyword>
<dbReference type="SMART" id="SM00184">
    <property type="entry name" value="RING"/>
    <property type="match status" value="1"/>
</dbReference>
<evidence type="ECO:0000313" key="9">
    <source>
        <dbReference type="Proteomes" id="UP000317494"/>
    </source>
</evidence>
<dbReference type="EMBL" id="QEAN01000147">
    <property type="protein sequence ID" value="TPX45734.1"/>
    <property type="molecule type" value="Genomic_DNA"/>
</dbReference>
<dbReference type="PANTHER" id="PTHR22763">
    <property type="entry name" value="RING ZINC FINGER PROTEIN"/>
    <property type="match status" value="1"/>
</dbReference>
<keyword evidence="3" id="KW-0862">Zinc</keyword>
<dbReference type="PROSITE" id="PS50089">
    <property type="entry name" value="ZF_RING_2"/>
    <property type="match status" value="1"/>
</dbReference>
<dbReference type="InterPro" id="IPR050731">
    <property type="entry name" value="HRD1_E3_ubiq-ligases"/>
</dbReference>
<keyword evidence="6" id="KW-0732">Signal</keyword>
<dbReference type="GO" id="GO:0043161">
    <property type="term" value="P:proteasome-mediated ubiquitin-dependent protein catabolic process"/>
    <property type="evidence" value="ECO:0007669"/>
    <property type="project" value="TreeGrafter"/>
</dbReference>
<evidence type="ECO:0000256" key="2">
    <source>
        <dbReference type="ARBA" id="ARBA00022771"/>
    </source>
</evidence>
<dbReference type="SUPFAM" id="SSF57850">
    <property type="entry name" value="RING/U-box"/>
    <property type="match status" value="1"/>
</dbReference>
<keyword evidence="1" id="KW-0479">Metal-binding</keyword>
<comment type="caution">
    <text evidence="8">The sequence shown here is derived from an EMBL/GenBank/DDBJ whole genome shotgun (WGS) entry which is preliminary data.</text>
</comment>
<proteinExistence type="predicted"/>
<organism evidence="8 9">
    <name type="scientific">Synchytrium endobioticum</name>
    <dbReference type="NCBI Taxonomy" id="286115"/>
    <lineage>
        <taxon>Eukaryota</taxon>
        <taxon>Fungi</taxon>
        <taxon>Fungi incertae sedis</taxon>
        <taxon>Chytridiomycota</taxon>
        <taxon>Chytridiomycota incertae sedis</taxon>
        <taxon>Chytridiomycetes</taxon>
        <taxon>Synchytriales</taxon>
        <taxon>Synchytriaceae</taxon>
        <taxon>Synchytrium</taxon>
    </lineage>
</organism>
<dbReference type="STRING" id="286115.A0A507D2T9"/>
<evidence type="ECO:0000256" key="5">
    <source>
        <dbReference type="SAM" id="MobiDB-lite"/>
    </source>
</evidence>
<dbReference type="VEuPathDB" id="FungiDB:SeMB42_g03889"/>
<feature type="chain" id="PRO_5021466380" description="RING-type domain-containing protein" evidence="6">
    <location>
        <begin position="28"/>
        <end position="446"/>
    </location>
</feature>
<dbReference type="Gene3D" id="3.30.40.10">
    <property type="entry name" value="Zinc/RING finger domain, C3HC4 (zinc finger)"/>
    <property type="match status" value="1"/>
</dbReference>
<gene>
    <name evidence="8" type="ORF">SeMB42_g03889</name>
</gene>
<dbReference type="GO" id="GO:0061630">
    <property type="term" value="F:ubiquitin protein ligase activity"/>
    <property type="evidence" value="ECO:0007669"/>
    <property type="project" value="TreeGrafter"/>
</dbReference>
<feature type="region of interest" description="Disordered" evidence="5">
    <location>
        <begin position="36"/>
        <end position="107"/>
    </location>
</feature>